<dbReference type="SUPFAM" id="SSF56112">
    <property type="entry name" value="Protein kinase-like (PK-like)"/>
    <property type="match status" value="1"/>
</dbReference>
<dbReference type="HAMAP" id="MF_01447">
    <property type="entry name" value="Kae1_Bud32_arch"/>
    <property type="match status" value="1"/>
</dbReference>
<evidence type="ECO:0000256" key="17">
    <source>
        <dbReference type="ARBA" id="ARBA00065170"/>
    </source>
</evidence>
<dbReference type="InterPro" id="IPR011009">
    <property type="entry name" value="Kinase-like_dom_sf"/>
</dbReference>
<evidence type="ECO:0000256" key="5">
    <source>
        <dbReference type="ARBA" id="ARBA00022679"/>
    </source>
</evidence>
<keyword evidence="6 18" id="KW-0819">tRNA processing</keyword>
<keyword evidence="5 18" id="KW-0808">Transferase</keyword>
<dbReference type="GO" id="GO:0004712">
    <property type="term" value="F:protein serine/threonine/tyrosine kinase activity"/>
    <property type="evidence" value="ECO:0007669"/>
    <property type="project" value="UniProtKB-UniRule"/>
</dbReference>
<feature type="region of interest" description="Kae1" evidence="18">
    <location>
        <begin position="1"/>
        <end position="336"/>
    </location>
</feature>
<dbReference type="PRINTS" id="PR00789">
    <property type="entry name" value="OSIALOPTASE"/>
</dbReference>
<evidence type="ECO:0000256" key="15">
    <source>
        <dbReference type="ARBA" id="ARBA00048117"/>
    </source>
</evidence>
<dbReference type="NCBIfam" id="NF011463">
    <property type="entry name" value="PRK14879.1-4"/>
    <property type="match status" value="1"/>
</dbReference>
<evidence type="ECO:0000256" key="9">
    <source>
        <dbReference type="ARBA" id="ARBA00022777"/>
    </source>
</evidence>
<dbReference type="GO" id="GO:0005737">
    <property type="term" value="C:cytoplasm"/>
    <property type="evidence" value="ECO:0007669"/>
    <property type="project" value="UniProtKB-SubCell"/>
</dbReference>
<dbReference type="PANTHER" id="PTHR11735">
    <property type="entry name" value="TRNA N6-ADENOSINE THREONYLCARBAMOYLTRANSFERASE"/>
    <property type="match status" value="1"/>
</dbReference>
<dbReference type="InterPro" id="IPR000719">
    <property type="entry name" value="Prot_kinase_dom"/>
</dbReference>
<evidence type="ECO:0000256" key="16">
    <source>
        <dbReference type="ARBA" id="ARBA00048679"/>
    </source>
</evidence>
<dbReference type="GO" id="GO:0002949">
    <property type="term" value="P:tRNA threonylcarbamoyladenosine modification"/>
    <property type="evidence" value="ECO:0007669"/>
    <property type="project" value="UniProtKB-UniRule"/>
</dbReference>
<feature type="binding site" evidence="18">
    <location>
        <position position="189"/>
    </location>
    <ligand>
        <name>L-threonylcarbamoyladenylate</name>
        <dbReference type="ChEBI" id="CHEBI:73682"/>
    </ligand>
</feature>
<dbReference type="Gene3D" id="1.10.510.10">
    <property type="entry name" value="Transferase(Phosphotransferase) domain 1"/>
    <property type="match status" value="1"/>
</dbReference>
<dbReference type="GO" id="GO:0004674">
    <property type="term" value="F:protein serine/threonine kinase activity"/>
    <property type="evidence" value="ECO:0007669"/>
    <property type="project" value="UniProtKB-KW"/>
</dbReference>
<accession>F6D6I7</accession>
<comment type="subunit">
    <text evidence="17 18">Component of the KEOPS complex that consists of Kae1, Bud32, Cgi121 and Pcc1; the whole complex dimerizes.</text>
</comment>
<dbReference type="EC" id="2.3.1.234" evidence="18"/>
<dbReference type="InterPro" id="IPR022495">
    <property type="entry name" value="Bud32"/>
</dbReference>
<keyword evidence="20" id="KW-0378">Hydrolase</keyword>
<dbReference type="InterPro" id="IPR017860">
    <property type="entry name" value="Peptidase_M22_CS"/>
</dbReference>
<dbReference type="NCBIfam" id="TIGR00329">
    <property type="entry name" value="gcp_kae1"/>
    <property type="match status" value="1"/>
</dbReference>
<evidence type="ECO:0000256" key="11">
    <source>
        <dbReference type="ARBA" id="ARBA00023004"/>
    </source>
</evidence>
<dbReference type="InterPro" id="IPR017861">
    <property type="entry name" value="KAE1/TsaD"/>
</dbReference>
<keyword evidence="11 18" id="KW-0408">Iron</keyword>
<comment type="function">
    <text evidence="18">Required for the formation of a threonylcarbamoyl group on adenosine at position 37 (t(6)A37) in tRNAs that read codons beginning with adenine. Is a component of the KEOPS complex that is probably involved in the transfer of the threonylcarbamoyl moiety of threonylcarbamoyl-AMP (TC-AMP) to the N6 group of A37. The Kae1 domain likely plays a direct catalytic role in this reaction. The Bud32 domain probably displays kinase activity that regulates Kae1 function.</text>
</comment>
<organism evidence="20 21">
    <name type="scientific">Methanobacterium paludis (strain DSM 25820 / JCM 18151 / SWAN1)</name>
    <dbReference type="NCBI Taxonomy" id="868131"/>
    <lineage>
        <taxon>Archaea</taxon>
        <taxon>Methanobacteriati</taxon>
        <taxon>Methanobacteriota</taxon>
        <taxon>Methanomada group</taxon>
        <taxon>Methanobacteria</taxon>
        <taxon>Methanobacteriales</taxon>
        <taxon>Methanobacteriaceae</taxon>
        <taxon>Methanobacterium</taxon>
    </lineage>
</organism>
<feature type="binding site" evidence="18">
    <location>
        <begin position="351"/>
        <end position="359"/>
    </location>
    <ligand>
        <name>ATP</name>
        <dbReference type="ChEBI" id="CHEBI:30616"/>
    </ligand>
</feature>
<comment type="similarity">
    <text evidence="18">In the N-terminal section; belongs to the KAE1 / TsaD family.</text>
</comment>
<keyword evidence="13 18" id="KW-0012">Acyltransferase</keyword>
<comment type="subcellular location">
    <subcellularLocation>
        <location evidence="1 18">Cytoplasm</location>
    </subcellularLocation>
</comment>
<sequence length="561" mass="62009">MYLINNHQVIKVICIGIEGTAEKTGVGIVDSNGKILASQGNPLIPESGGIHPREAAEHHAANIVPLIKDALHESGLGLEDMDLVAFSRGPGLGPALRTVATAARSLALSLNIPIVGVNHCIGHVEIGRLTTGAEDPVTLYVSGGNTQIIAFDAGRYRVFGETLDIAMGNCIDQFSRSVGLGHPGGPVVEKLALKSRNHIKLPYTVKGMDLSFSGLLTAAIRKYESGEAIEDVCYSLQETAFSMLVEVTERALAHSKKREVMLCGGVAANNRLREMLSIMAEEHYAEFHMPPMKYCGDNGAMIAWMGQLMHSHSLVKGMEDTEVIQKYRTDQVDVPWRKSSPKHLRLPAEMLEKGAEANIYPDKWMGEEVLMKNRIPKTYRIEEIDHYLRKKRTKREAKLLSEAKRCGVITPIVYDINKEEKTIVMEKIRGKPVKDVFDNLDIDSMKELCEKIGKNVAKLHNCGIIHGDLTTSNMILHDDEIVFIDFGLGRISDLVEDKGVDLLVFKKAISGIHHEVGEECFDSILQGYRIAKDCDEVVGKVEEIEGRGRYTANNNNSHNKI</sequence>
<dbReference type="PANTHER" id="PTHR11735:SF14">
    <property type="entry name" value="TRNA N6-ADENOSINE THREONYLCARBAMOYLTRANSFERASE"/>
    <property type="match status" value="1"/>
</dbReference>
<evidence type="ECO:0000256" key="18">
    <source>
        <dbReference type="HAMAP-Rule" id="MF_01447"/>
    </source>
</evidence>
<keyword evidence="8 18" id="KW-0547">Nucleotide-binding</keyword>
<dbReference type="InterPro" id="IPR009220">
    <property type="entry name" value="tRNA_threonyl_synthase/kinase"/>
</dbReference>
<proteinExistence type="inferred from homology"/>
<dbReference type="SUPFAM" id="SSF53067">
    <property type="entry name" value="Actin-like ATPase domain"/>
    <property type="match status" value="1"/>
</dbReference>
<feature type="binding site" evidence="18">
    <location>
        <position position="269"/>
    </location>
    <ligand>
        <name>L-threonylcarbamoyladenylate</name>
        <dbReference type="ChEBI" id="CHEBI:73682"/>
    </ligand>
</feature>
<name>F6D6I7_METPW</name>
<dbReference type="GO" id="GO:0061711">
    <property type="term" value="F:tRNA N(6)-L-threonylcarbamoyladenine synthase activity"/>
    <property type="evidence" value="ECO:0007669"/>
    <property type="project" value="UniProtKB-EC"/>
</dbReference>
<dbReference type="NCBIfam" id="TIGR03724">
    <property type="entry name" value="arch_bud32"/>
    <property type="match status" value="1"/>
</dbReference>
<evidence type="ECO:0000256" key="14">
    <source>
        <dbReference type="ARBA" id="ARBA00047899"/>
    </source>
</evidence>
<feature type="binding site" evidence="18">
    <location>
        <position position="140"/>
    </location>
    <ligand>
        <name>Fe cation</name>
        <dbReference type="ChEBI" id="CHEBI:24875"/>
    </ligand>
</feature>
<evidence type="ECO:0000313" key="20">
    <source>
        <dbReference type="EMBL" id="AEG19420.1"/>
    </source>
</evidence>
<evidence type="ECO:0000256" key="2">
    <source>
        <dbReference type="ARBA" id="ARBA00010630"/>
    </source>
</evidence>
<evidence type="ECO:0000313" key="21">
    <source>
        <dbReference type="Proteomes" id="UP000009231"/>
    </source>
</evidence>
<dbReference type="InterPro" id="IPR034680">
    <property type="entry name" value="Kae1_archaea_euk"/>
</dbReference>
<reference evidence="20 21" key="1">
    <citation type="journal article" date="2014" name="Int. J. Syst. Evol. Microbiol.">
        <title>Methanobacterium paludis sp. nov. and a novel strain of Methanobacterium lacus isolated from northern peatlands.</title>
        <authorList>
            <person name="Cadillo-Quiroz H."/>
            <person name="Brauer S.L."/>
            <person name="Goodson N."/>
            <person name="Yavitt J.B."/>
            <person name="Zinder S.H."/>
        </authorList>
    </citation>
    <scope>NUCLEOTIDE SEQUENCE [LARGE SCALE GENOMIC DNA]</scope>
    <source>
        <strain evidence="21">DSM 25820 / JCM 18151 / SWAN1</strain>
    </source>
</reference>
<comment type="catalytic activity">
    <reaction evidence="16 18">
        <text>L-seryl-[protein] + ATP = O-phospho-L-seryl-[protein] + ADP + H(+)</text>
        <dbReference type="Rhea" id="RHEA:17989"/>
        <dbReference type="Rhea" id="RHEA-COMP:9863"/>
        <dbReference type="Rhea" id="RHEA-COMP:11604"/>
        <dbReference type="ChEBI" id="CHEBI:15378"/>
        <dbReference type="ChEBI" id="CHEBI:29999"/>
        <dbReference type="ChEBI" id="CHEBI:30616"/>
        <dbReference type="ChEBI" id="CHEBI:83421"/>
        <dbReference type="ChEBI" id="CHEBI:456216"/>
        <dbReference type="EC" id="2.7.11.1"/>
    </reaction>
</comment>
<evidence type="ECO:0000256" key="12">
    <source>
        <dbReference type="ARBA" id="ARBA00023268"/>
    </source>
</evidence>
<dbReference type="Gene3D" id="3.30.200.20">
    <property type="entry name" value="Phosphorylase Kinase, domain 1"/>
    <property type="match status" value="1"/>
</dbReference>
<dbReference type="PROSITE" id="PS50011">
    <property type="entry name" value="PROTEIN_KINASE_DOM"/>
    <property type="match status" value="1"/>
</dbReference>
<dbReference type="GO" id="GO:0106310">
    <property type="term" value="F:protein serine kinase activity"/>
    <property type="evidence" value="ECO:0007669"/>
    <property type="project" value="RHEA"/>
</dbReference>
<dbReference type="STRING" id="868131.MSWAN_2418"/>
<dbReference type="PROSITE" id="PS00109">
    <property type="entry name" value="PROTEIN_KINASE_TYR"/>
    <property type="match status" value="1"/>
</dbReference>
<comment type="catalytic activity">
    <reaction evidence="14 18">
        <text>L-threonyl-[protein] + ATP = O-phospho-L-threonyl-[protein] + ADP + H(+)</text>
        <dbReference type="Rhea" id="RHEA:46608"/>
        <dbReference type="Rhea" id="RHEA-COMP:11060"/>
        <dbReference type="Rhea" id="RHEA-COMP:11605"/>
        <dbReference type="ChEBI" id="CHEBI:15378"/>
        <dbReference type="ChEBI" id="CHEBI:30013"/>
        <dbReference type="ChEBI" id="CHEBI:30616"/>
        <dbReference type="ChEBI" id="CHEBI:61977"/>
        <dbReference type="ChEBI" id="CHEBI:456216"/>
        <dbReference type="EC" id="2.7.11.1"/>
    </reaction>
</comment>
<dbReference type="HAMAP" id="MF_01446">
    <property type="entry name" value="Kae1"/>
    <property type="match status" value="1"/>
</dbReference>
<dbReference type="NCBIfam" id="TIGR03722">
    <property type="entry name" value="arch_KAE1"/>
    <property type="match status" value="1"/>
</dbReference>
<evidence type="ECO:0000256" key="8">
    <source>
        <dbReference type="ARBA" id="ARBA00022741"/>
    </source>
</evidence>
<evidence type="ECO:0000256" key="4">
    <source>
        <dbReference type="ARBA" id="ARBA00022527"/>
    </source>
</evidence>
<dbReference type="AlphaFoldDB" id="F6D6I7"/>
<dbReference type="EMBL" id="CP002772">
    <property type="protein sequence ID" value="AEG19420.1"/>
    <property type="molecule type" value="Genomic_DNA"/>
</dbReference>
<gene>
    <name evidence="20" type="ordered locus">MSWAN_2418</name>
</gene>
<keyword evidence="3 18" id="KW-0963">Cytoplasm</keyword>
<dbReference type="CDD" id="cd24131">
    <property type="entry name" value="ASKHA_NBD_Kae1_arch_bac"/>
    <property type="match status" value="1"/>
</dbReference>
<dbReference type="FunFam" id="3.30.420.40:FF:000038">
    <property type="entry name" value="Probable tRNA N6-adenosine threonylcarbamoyltransferase"/>
    <property type="match status" value="1"/>
</dbReference>
<dbReference type="InterPro" id="IPR000905">
    <property type="entry name" value="Gcp-like_dom"/>
</dbReference>
<keyword evidence="12 18" id="KW-0511">Multifunctional enzyme</keyword>
<feature type="binding site" evidence="18">
    <location>
        <position position="119"/>
    </location>
    <ligand>
        <name>Fe cation</name>
        <dbReference type="ChEBI" id="CHEBI:24875"/>
    </ligand>
</feature>
<feature type="binding site" evidence="18">
    <location>
        <position position="372"/>
    </location>
    <ligand>
        <name>ATP</name>
        <dbReference type="ChEBI" id="CHEBI:30616"/>
    </ligand>
</feature>
<evidence type="ECO:0000256" key="6">
    <source>
        <dbReference type="ARBA" id="ARBA00022694"/>
    </source>
</evidence>
<dbReference type="GO" id="GO:0004222">
    <property type="term" value="F:metalloendopeptidase activity"/>
    <property type="evidence" value="ECO:0007669"/>
    <property type="project" value="InterPro"/>
</dbReference>
<dbReference type="Pfam" id="PF01163">
    <property type="entry name" value="RIO1"/>
    <property type="match status" value="1"/>
</dbReference>
<dbReference type="PIRSF" id="PIRSF036401">
    <property type="entry name" value="Gcp_STYKS"/>
    <property type="match status" value="1"/>
</dbReference>
<keyword evidence="4 18" id="KW-0723">Serine/threonine-protein kinase</keyword>
<comment type="similarity">
    <text evidence="18">In the C-terminal section; belongs to the protein kinase superfamily. Tyr protein kinase family. BUD32 subfamily.</text>
</comment>
<dbReference type="PROSITE" id="PS01016">
    <property type="entry name" value="GLYCOPROTEASE"/>
    <property type="match status" value="1"/>
</dbReference>
<evidence type="ECO:0000256" key="7">
    <source>
        <dbReference type="ARBA" id="ARBA00022723"/>
    </source>
</evidence>
<dbReference type="HOGENOM" id="CLU_023208_2_2_2"/>
<evidence type="ECO:0000256" key="13">
    <source>
        <dbReference type="ARBA" id="ARBA00023315"/>
    </source>
</evidence>
<dbReference type="Proteomes" id="UP000009231">
    <property type="component" value="Chromosome"/>
</dbReference>
<comment type="catalytic activity">
    <reaction evidence="15 18">
        <text>L-threonylcarbamoyladenylate + adenosine(37) in tRNA = N(6)-L-threonylcarbamoyladenosine(37) in tRNA + AMP + H(+)</text>
        <dbReference type="Rhea" id="RHEA:37059"/>
        <dbReference type="Rhea" id="RHEA-COMP:10162"/>
        <dbReference type="Rhea" id="RHEA-COMP:10163"/>
        <dbReference type="ChEBI" id="CHEBI:15378"/>
        <dbReference type="ChEBI" id="CHEBI:73682"/>
        <dbReference type="ChEBI" id="CHEBI:74411"/>
        <dbReference type="ChEBI" id="CHEBI:74418"/>
        <dbReference type="ChEBI" id="CHEBI:456215"/>
        <dbReference type="EC" id="2.3.1.234"/>
    </reaction>
</comment>
<dbReference type="GO" id="GO:0005524">
    <property type="term" value="F:ATP binding"/>
    <property type="evidence" value="ECO:0007669"/>
    <property type="project" value="UniProtKB-UniRule"/>
</dbReference>
<comment type="cofactor">
    <cofactor evidence="18">
        <name>Fe(2+)</name>
        <dbReference type="ChEBI" id="CHEBI:29033"/>
    </cofactor>
    <text evidence="18">Binds 1 Fe(2+) ion per subunit.</text>
</comment>
<dbReference type="KEGG" id="mew:MSWAN_2418"/>
<dbReference type="InterPro" id="IPR043129">
    <property type="entry name" value="ATPase_NBD"/>
</dbReference>
<feature type="binding site" evidence="18">
    <location>
        <position position="185"/>
    </location>
    <ligand>
        <name>L-threonylcarbamoyladenylate</name>
        <dbReference type="ChEBI" id="CHEBI:73682"/>
    </ligand>
</feature>
<evidence type="ECO:0000256" key="3">
    <source>
        <dbReference type="ARBA" id="ARBA00022490"/>
    </source>
</evidence>
<feature type="binding site" evidence="18">
    <location>
        <position position="123"/>
    </location>
    <ligand>
        <name>Fe cation</name>
        <dbReference type="ChEBI" id="CHEBI:24875"/>
    </ligand>
</feature>
<dbReference type="FunFam" id="3.30.200.20:FF:000201">
    <property type="entry name" value="TP53-regulating kinase isoform X1"/>
    <property type="match status" value="1"/>
</dbReference>
<feature type="binding site" evidence="18">
    <location>
        <position position="297"/>
    </location>
    <ligand>
        <name>Fe cation</name>
        <dbReference type="ChEBI" id="CHEBI:24875"/>
    </ligand>
</feature>
<keyword evidence="21" id="KW-1185">Reference proteome</keyword>
<dbReference type="NCBIfam" id="NF011462">
    <property type="entry name" value="PRK14879.1-3"/>
    <property type="match status" value="1"/>
</dbReference>
<dbReference type="Pfam" id="PF00814">
    <property type="entry name" value="TsaD"/>
    <property type="match status" value="1"/>
</dbReference>
<keyword evidence="9 18" id="KW-0418">Kinase</keyword>
<keyword evidence="10 18" id="KW-0067">ATP-binding</keyword>
<dbReference type="GO" id="GO:0005506">
    <property type="term" value="F:iron ion binding"/>
    <property type="evidence" value="ECO:0007669"/>
    <property type="project" value="UniProtKB-UniRule"/>
</dbReference>
<dbReference type="GO" id="GO:0000408">
    <property type="term" value="C:EKC/KEOPS complex"/>
    <property type="evidence" value="ECO:0007669"/>
    <property type="project" value="InterPro"/>
</dbReference>
<dbReference type="GO" id="GO:0008270">
    <property type="term" value="F:zinc ion binding"/>
    <property type="evidence" value="ECO:0007669"/>
    <property type="project" value="InterPro"/>
</dbReference>
<feature type="binding site" evidence="18">
    <location>
        <position position="172"/>
    </location>
    <ligand>
        <name>L-threonylcarbamoyladenylate</name>
        <dbReference type="ChEBI" id="CHEBI:73682"/>
    </ligand>
</feature>
<evidence type="ECO:0000256" key="1">
    <source>
        <dbReference type="ARBA" id="ARBA00004496"/>
    </source>
</evidence>
<dbReference type="eggNOG" id="arCOG01183">
    <property type="taxonomic scope" value="Archaea"/>
</dbReference>
<keyword evidence="7 18" id="KW-0479">Metal-binding</keyword>
<dbReference type="InterPro" id="IPR008266">
    <property type="entry name" value="Tyr_kinase_AS"/>
</dbReference>
<evidence type="ECO:0000256" key="10">
    <source>
        <dbReference type="ARBA" id="ARBA00022840"/>
    </source>
</evidence>
<feature type="active site" description="Proton acceptor; for kinase activity" evidence="18">
    <location>
        <position position="468"/>
    </location>
</feature>
<dbReference type="Gene3D" id="3.30.420.40">
    <property type="match status" value="2"/>
</dbReference>
<feature type="domain" description="Protein kinase" evidence="19">
    <location>
        <begin position="345"/>
        <end position="561"/>
    </location>
</feature>
<evidence type="ECO:0000259" key="19">
    <source>
        <dbReference type="PROSITE" id="PS50011"/>
    </source>
</evidence>
<dbReference type="InterPro" id="IPR018934">
    <property type="entry name" value="RIO_dom"/>
</dbReference>
<protein>
    <recommendedName>
        <fullName evidence="18">Probable bifunctional tRNA threonylcarbamoyladenosine biosynthesis protein</fullName>
    </recommendedName>
    <domain>
        <recommendedName>
            <fullName evidence="18">tRNA N6-adenosine threonylcarbamoyltransferase</fullName>
            <ecNumber evidence="18">2.3.1.234</ecNumber>
        </recommendedName>
        <alternativeName>
            <fullName evidence="18">tRNA threonylcarbamoyladenosine biosynthesis protein Kae1</fullName>
        </alternativeName>
        <alternativeName>
            <fullName evidence="18">t(6)A37 threonylcarbamoyladenosine biosynthesis protein Kae1</fullName>
        </alternativeName>
    </domain>
    <domain>
        <recommendedName>
            <fullName evidence="18">Serine/threonine-protein kinase Bud32</fullName>
            <ecNumber evidence="18">2.7.11.1</ecNumber>
        </recommendedName>
    </domain>
</protein>
<dbReference type="EC" id="2.7.11.1" evidence="18"/>
<comment type="similarity">
    <text evidence="2">Belongs to the protein kinase superfamily. BUD32 family.</text>
</comment>
<feature type="binding site" evidence="18">
    <location>
        <begin position="140"/>
        <end position="144"/>
    </location>
    <ligand>
        <name>L-threonylcarbamoyladenylate</name>
        <dbReference type="ChEBI" id="CHEBI:73682"/>
    </ligand>
</feature>
<dbReference type="NCBIfam" id="NF007174">
    <property type="entry name" value="PRK09605.1"/>
    <property type="match status" value="1"/>
</dbReference>
<dbReference type="eggNOG" id="arCOG01185">
    <property type="taxonomic scope" value="Archaea"/>
</dbReference>